<dbReference type="EMBL" id="CAJVPT010021886">
    <property type="protein sequence ID" value="CAG8657367.1"/>
    <property type="molecule type" value="Genomic_DNA"/>
</dbReference>
<evidence type="ECO:0000313" key="1">
    <source>
        <dbReference type="EMBL" id="CAG8657367.1"/>
    </source>
</evidence>
<dbReference type="Proteomes" id="UP000789525">
    <property type="component" value="Unassembled WGS sequence"/>
</dbReference>
<gene>
    <name evidence="1" type="ORF">ACOLOM_LOCUS8460</name>
</gene>
<reference evidence="1" key="1">
    <citation type="submission" date="2021-06" db="EMBL/GenBank/DDBJ databases">
        <authorList>
            <person name="Kallberg Y."/>
            <person name="Tangrot J."/>
            <person name="Rosling A."/>
        </authorList>
    </citation>
    <scope>NUCLEOTIDE SEQUENCE</scope>
    <source>
        <strain evidence="1">CL356</strain>
    </source>
</reference>
<accession>A0ACA9NND4</accession>
<keyword evidence="2" id="KW-1185">Reference proteome</keyword>
<protein>
    <submittedName>
        <fullName evidence="1">1817_t:CDS:1</fullName>
    </submittedName>
</protein>
<name>A0ACA9NND4_9GLOM</name>
<feature type="non-terminal residue" evidence="1">
    <location>
        <position position="1"/>
    </location>
</feature>
<comment type="caution">
    <text evidence="1">The sequence shown here is derived from an EMBL/GenBank/DDBJ whole genome shotgun (WGS) entry which is preliminary data.</text>
</comment>
<proteinExistence type="predicted"/>
<evidence type="ECO:0000313" key="2">
    <source>
        <dbReference type="Proteomes" id="UP000789525"/>
    </source>
</evidence>
<sequence length="51" mass="5459">YGDNLLNPVPCPTRPPLPSAHGYDLGYISSLRKAFLASILLALRHLSGILG</sequence>
<organism evidence="1 2">
    <name type="scientific">Acaulospora colombiana</name>
    <dbReference type="NCBI Taxonomy" id="27376"/>
    <lineage>
        <taxon>Eukaryota</taxon>
        <taxon>Fungi</taxon>
        <taxon>Fungi incertae sedis</taxon>
        <taxon>Mucoromycota</taxon>
        <taxon>Glomeromycotina</taxon>
        <taxon>Glomeromycetes</taxon>
        <taxon>Diversisporales</taxon>
        <taxon>Acaulosporaceae</taxon>
        <taxon>Acaulospora</taxon>
    </lineage>
</organism>